<evidence type="ECO:0000313" key="2">
    <source>
        <dbReference type="Proteomes" id="UP000095287"/>
    </source>
</evidence>
<dbReference type="WBParaSite" id="L893_g20781.t1">
    <property type="protein sequence ID" value="L893_g20781.t1"/>
    <property type="gene ID" value="L893_g20781"/>
</dbReference>
<dbReference type="Proteomes" id="UP000095287">
    <property type="component" value="Unplaced"/>
</dbReference>
<dbReference type="AlphaFoldDB" id="A0A1I7YXQ1"/>
<organism evidence="2 3">
    <name type="scientific">Steinernema glaseri</name>
    <dbReference type="NCBI Taxonomy" id="37863"/>
    <lineage>
        <taxon>Eukaryota</taxon>
        <taxon>Metazoa</taxon>
        <taxon>Ecdysozoa</taxon>
        <taxon>Nematoda</taxon>
        <taxon>Chromadorea</taxon>
        <taxon>Rhabditida</taxon>
        <taxon>Tylenchina</taxon>
        <taxon>Panagrolaimomorpha</taxon>
        <taxon>Strongyloidoidea</taxon>
        <taxon>Steinernematidae</taxon>
        <taxon>Steinernema</taxon>
    </lineage>
</organism>
<proteinExistence type="predicted"/>
<evidence type="ECO:0000313" key="3">
    <source>
        <dbReference type="WBParaSite" id="L893_g20781.t1"/>
    </source>
</evidence>
<dbReference type="Pfam" id="PF05867">
    <property type="entry name" value="DUF851"/>
    <property type="match status" value="1"/>
</dbReference>
<feature type="region of interest" description="Disordered" evidence="1">
    <location>
        <begin position="398"/>
        <end position="420"/>
    </location>
</feature>
<protein>
    <submittedName>
        <fullName evidence="3">Serine/threonine-protein kinase</fullName>
    </submittedName>
</protein>
<keyword evidence="2" id="KW-1185">Reference proteome</keyword>
<feature type="compositionally biased region" description="Polar residues" evidence="1">
    <location>
        <begin position="31"/>
        <end position="45"/>
    </location>
</feature>
<accession>A0A1I7YXQ1</accession>
<feature type="compositionally biased region" description="Basic and acidic residues" evidence="1">
    <location>
        <begin position="204"/>
        <end position="235"/>
    </location>
</feature>
<feature type="region of interest" description="Disordered" evidence="1">
    <location>
        <begin position="1"/>
        <end position="51"/>
    </location>
</feature>
<reference evidence="3" key="1">
    <citation type="submission" date="2016-11" db="UniProtKB">
        <authorList>
            <consortium name="WormBaseParasite"/>
        </authorList>
    </citation>
    <scope>IDENTIFICATION</scope>
</reference>
<dbReference type="InterPro" id="IPR008569">
    <property type="entry name" value="DUF851"/>
</dbReference>
<feature type="region of interest" description="Disordered" evidence="1">
    <location>
        <begin position="182"/>
        <end position="284"/>
    </location>
</feature>
<feature type="compositionally biased region" description="Basic residues" evidence="1">
    <location>
        <begin position="249"/>
        <end position="266"/>
    </location>
</feature>
<evidence type="ECO:0000256" key="1">
    <source>
        <dbReference type="SAM" id="MobiDB-lite"/>
    </source>
</evidence>
<sequence>MSWFKKLLTLPSKNNDPSPPDQTPSTPDSNGNVSSPAVPSPSGQAESAPVEAPAICQIEAKSKYPFAKKKVIAATAGADGKPVYTESQLDRTLQKLSDRKKARKKARDEEKQYVEFRKQEILAQFRPTVGALRSGDEAFPKRRRGTMGFGERKAYYLSVRPNPKYAVWLGKKKEKVRQAKIIAPTPIETVDAMTDHSAIPQVEQSKRDVERDAESQRDQKPKTHEECQTKTESLTDKTSGTPDSSKSDKPKKKKEGKQKEKSKKKEKTQGEKKGNNAQNPIVNGVPFWMHASPSDQDEITEDDLPIDVDLLEKVVKGELKLDHPKHIKCSFNPFSGVQHMKKDNSLFNRATIIFANTVESVIALQPDDNVRPLPPQAPKLITWKGTLSVTTFDPLNRLPREKRTPFTEALKDLRREKKGK</sequence>
<name>A0A1I7YXQ1_9BILA</name>